<dbReference type="EMBL" id="BAABKE010000002">
    <property type="protein sequence ID" value="GAA5095884.1"/>
    <property type="molecule type" value="Genomic_DNA"/>
</dbReference>
<organism evidence="1 2">
    <name type="scientific">Wohlfahrtiimonas larvae</name>
    <dbReference type="NCBI Taxonomy" id="1157986"/>
    <lineage>
        <taxon>Bacteria</taxon>
        <taxon>Pseudomonadati</taxon>
        <taxon>Pseudomonadota</taxon>
        <taxon>Gammaproteobacteria</taxon>
        <taxon>Cardiobacteriales</taxon>
        <taxon>Ignatzschineriaceae</taxon>
        <taxon>Wohlfahrtiimonas</taxon>
    </lineage>
</organism>
<gene>
    <name evidence="1" type="ORF">GCM10023338_05690</name>
</gene>
<dbReference type="InterPro" id="IPR042564">
    <property type="entry name" value="CRISPR-Cas6/Csy4_sf"/>
</dbReference>
<proteinExistence type="predicted"/>
<dbReference type="RefSeq" id="WP_077924681.1">
    <property type="nucleotide sequence ID" value="NZ_BAABKE010000002.1"/>
</dbReference>
<dbReference type="CDD" id="cd09739">
    <property type="entry name" value="Cas6_I-F"/>
    <property type="match status" value="1"/>
</dbReference>
<evidence type="ECO:0000313" key="2">
    <source>
        <dbReference type="Proteomes" id="UP001500631"/>
    </source>
</evidence>
<dbReference type="InterPro" id="IPR013396">
    <property type="entry name" value="CRISPR-assoc_prot_Csy4"/>
</dbReference>
<keyword evidence="2" id="KW-1185">Reference proteome</keyword>
<protein>
    <submittedName>
        <fullName evidence="1">Uncharacterized protein</fullName>
    </submittedName>
</protein>
<evidence type="ECO:0000313" key="1">
    <source>
        <dbReference type="EMBL" id="GAA5095884.1"/>
    </source>
</evidence>
<dbReference type="NCBIfam" id="TIGR02563">
    <property type="entry name" value="cas_Csy4"/>
    <property type="match status" value="1"/>
</dbReference>
<name>A0ABP9MJB4_9GAMM</name>
<dbReference type="Proteomes" id="UP001500631">
    <property type="component" value="Unassembled WGS sequence"/>
</dbReference>
<dbReference type="Pfam" id="PF09618">
    <property type="entry name" value="Cas_Csy4"/>
    <property type="match status" value="1"/>
</dbReference>
<reference evidence="2" key="1">
    <citation type="journal article" date="2019" name="Int. J. Syst. Evol. Microbiol.">
        <title>The Global Catalogue of Microorganisms (GCM) 10K type strain sequencing project: providing services to taxonomists for standard genome sequencing and annotation.</title>
        <authorList>
            <consortium name="The Broad Institute Genomics Platform"/>
            <consortium name="The Broad Institute Genome Sequencing Center for Infectious Disease"/>
            <person name="Wu L."/>
            <person name="Ma J."/>
        </authorList>
    </citation>
    <scope>NUCLEOTIDE SEQUENCE [LARGE SCALE GENOMIC DNA]</scope>
    <source>
        <strain evidence="2">JCM 18424</strain>
    </source>
</reference>
<comment type="caution">
    <text evidence="1">The sequence shown here is derived from an EMBL/GenBank/DDBJ whole genome shotgun (WGS) entry which is preliminary data.</text>
</comment>
<accession>A0ABP9MJB4</accession>
<sequence length="200" mass="23671">MKFYIELTLMENKKITMYELWSKIYTQIHLAFVEQKNDVNQICFGVSLPEYRFNEKANIGFLGSKLRIFAKTDEELQVLDLSKWLSRLMDYVHIQSIKPVPDKVDGYAVYQRHQVKGNPQRLARRYAKRHDVSYEEALKIYQSMDLEMTNLPYVQMKSLSKNQMFKLFIEKTVVDSESTEARFTTYGLNAKDSFFTVPEF</sequence>
<dbReference type="Gene3D" id="3.30.70.2540">
    <property type="entry name" value="CRISPR-associated endoribonuclease Cas6/Csy4"/>
    <property type="match status" value="1"/>
</dbReference>